<keyword evidence="2" id="KW-0963">Cytoplasm</keyword>
<dbReference type="Pfam" id="PF00307">
    <property type="entry name" value="CH"/>
    <property type="match status" value="1"/>
</dbReference>
<dbReference type="Proteomes" id="UP001165740">
    <property type="component" value="Chromosome 6"/>
</dbReference>
<protein>
    <submittedName>
        <fullName evidence="9">Growth arrest-specific protein 2-like</fullName>
    </submittedName>
</protein>
<dbReference type="Gene3D" id="3.30.920.20">
    <property type="entry name" value="Gas2-like domain"/>
    <property type="match status" value="1"/>
</dbReference>
<feature type="region of interest" description="Disordered" evidence="5">
    <location>
        <begin position="326"/>
        <end position="348"/>
    </location>
</feature>
<feature type="region of interest" description="Disordered" evidence="5">
    <location>
        <begin position="16"/>
        <end position="44"/>
    </location>
</feature>
<comment type="subcellular location">
    <subcellularLocation>
        <location evidence="1">Cytoplasm</location>
        <location evidence="1">Cytoskeleton</location>
    </subcellularLocation>
</comment>
<dbReference type="InterPro" id="IPR036872">
    <property type="entry name" value="CH_dom_sf"/>
</dbReference>
<dbReference type="AlphaFoldDB" id="A0A9W3ARP7"/>
<dbReference type="InterPro" id="IPR001715">
    <property type="entry name" value="CH_dom"/>
</dbReference>
<dbReference type="CDD" id="cd21204">
    <property type="entry name" value="CH_GAS2-like"/>
    <property type="match status" value="1"/>
</dbReference>
<evidence type="ECO:0000256" key="3">
    <source>
        <dbReference type="ARBA" id="ARBA00023212"/>
    </source>
</evidence>
<comment type="similarity">
    <text evidence="4">Belongs to the GAS2 family.</text>
</comment>
<proteinExistence type="inferred from homology"/>
<dbReference type="Pfam" id="PF02187">
    <property type="entry name" value="GAS2"/>
    <property type="match status" value="1"/>
</dbReference>
<feature type="domain" description="GAR" evidence="7">
    <location>
        <begin position="241"/>
        <end position="322"/>
    </location>
</feature>
<evidence type="ECO:0000256" key="4">
    <source>
        <dbReference type="ARBA" id="ARBA00038441"/>
    </source>
</evidence>
<dbReference type="PANTHER" id="PTHR46756:SF13">
    <property type="entry name" value="GROWTH ARREST-SPECIFIC PROTEIN 2"/>
    <property type="match status" value="1"/>
</dbReference>
<dbReference type="GO" id="GO:0051015">
    <property type="term" value="F:actin filament binding"/>
    <property type="evidence" value="ECO:0007669"/>
    <property type="project" value="TreeGrafter"/>
</dbReference>
<accession>A0A9W3ARP7</accession>
<evidence type="ECO:0000256" key="1">
    <source>
        <dbReference type="ARBA" id="ARBA00004245"/>
    </source>
</evidence>
<evidence type="ECO:0000259" key="6">
    <source>
        <dbReference type="PROSITE" id="PS50021"/>
    </source>
</evidence>
<evidence type="ECO:0000313" key="9">
    <source>
        <dbReference type="RefSeq" id="XP_055889894.1"/>
    </source>
</evidence>
<dbReference type="InterPro" id="IPR036534">
    <property type="entry name" value="GAR_dom_sf"/>
</dbReference>
<dbReference type="PROSITE" id="PS51460">
    <property type="entry name" value="GAR"/>
    <property type="match status" value="1"/>
</dbReference>
<dbReference type="GeneID" id="106079816"/>
<dbReference type="OrthoDB" id="2250192at2759"/>
<organism evidence="8 9">
    <name type="scientific">Biomphalaria glabrata</name>
    <name type="common">Bloodfluke planorb</name>
    <name type="synonym">Freshwater snail</name>
    <dbReference type="NCBI Taxonomy" id="6526"/>
    <lineage>
        <taxon>Eukaryota</taxon>
        <taxon>Metazoa</taxon>
        <taxon>Spiralia</taxon>
        <taxon>Lophotrochozoa</taxon>
        <taxon>Mollusca</taxon>
        <taxon>Gastropoda</taxon>
        <taxon>Heterobranchia</taxon>
        <taxon>Euthyneura</taxon>
        <taxon>Panpulmonata</taxon>
        <taxon>Hygrophila</taxon>
        <taxon>Lymnaeoidea</taxon>
        <taxon>Planorbidae</taxon>
        <taxon>Biomphalaria</taxon>
    </lineage>
</organism>
<dbReference type="GO" id="GO:0008093">
    <property type="term" value="F:cytoskeletal anchor activity"/>
    <property type="evidence" value="ECO:0007669"/>
    <property type="project" value="TreeGrafter"/>
</dbReference>
<keyword evidence="3" id="KW-0206">Cytoskeleton</keyword>
<dbReference type="PANTHER" id="PTHR46756">
    <property type="entry name" value="TRANSGELIN"/>
    <property type="match status" value="1"/>
</dbReference>
<dbReference type="SMART" id="SM00243">
    <property type="entry name" value="GAS2"/>
    <property type="match status" value="1"/>
</dbReference>
<reference evidence="9" key="1">
    <citation type="submission" date="2025-08" db="UniProtKB">
        <authorList>
            <consortium name="RefSeq"/>
        </authorList>
    </citation>
    <scope>IDENTIFICATION</scope>
</reference>
<evidence type="ECO:0000256" key="5">
    <source>
        <dbReference type="SAM" id="MobiDB-lite"/>
    </source>
</evidence>
<dbReference type="RefSeq" id="XP_055889894.1">
    <property type="nucleotide sequence ID" value="XM_056033919.1"/>
</dbReference>
<dbReference type="GO" id="GO:0008017">
    <property type="term" value="F:microtubule binding"/>
    <property type="evidence" value="ECO:0007669"/>
    <property type="project" value="InterPro"/>
</dbReference>
<feature type="domain" description="Calponin-homology (CH)" evidence="6">
    <location>
        <begin position="67"/>
        <end position="191"/>
    </location>
</feature>
<feature type="compositionally biased region" description="Basic and acidic residues" evidence="5">
    <location>
        <begin position="32"/>
        <end position="41"/>
    </location>
</feature>
<dbReference type="GO" id="GO:0051764">
    <property type="term" value="P:actin crosslink formation"/>
    <property type="evidence" value="ECO:0007669"/>
    <property type="project" value="TreeGrafter"/>
</dbReference>
<gene>
    <name evidence="9" type="primary">LOC106079816</name>
</gene>
<evidence type="ECO:0000259" key="7">
    <source>
        <dbReference type="PROSITE" id="PS51460"/>
    </source>
</evidence>
<feature type="compositionally biased region" description="Polar residues" evidence="5">
    <location>
        <begin position="16"/>
        <end position="25"/>
    </location>
</feature>
<dbReference type="SUPFAM" id="SSF47576">
    <property type="entry name" value="Calponin-homology domain, CH-domain"/>
    <property type="match status" value="1"/>
</dbReference>
<dbReference type="PROSITE" id="PS50021">
    <property type="entry name" value="CH"/>
    <property type="match status" value="1"/>
</dbReference>
<dbReference type="SMART" id="SM00033">
    <property type="entry name" value="CH"/>
    <property type="match status" value="1"/>
</dbReference>
<dbReference type="Gene3D" id="1.10.418.10">
    <property type="entry name" value="Calponin-like domain"/>
    <property type="match status" value="1"/>
</dbReference>
<evidence type="ECO:0000256" key="2">
    <source>
        <dbReference type="ARBA" id="ARBA00022490"/>
    </source>
</evidence>
<dbReference type="InterPro" id="IPR003108">
    <property type="entry name" value="GAR_dom"/>
</dbReference>
<dbReference type="GO" id="GO:0005884">
    <property type="term" value="C:actin filament"/>
    <property type="evidence" value="ECO:0007669"/>
    <property type="project" value="TreeGrafter"/>
</dbReference>
<name>A0A9W3ARP7_BIOGL</name>
<sequence>MLLLLRKMIGQKSESDLTLNDNSHGTDPVTITDKKSFRSSKEIQTSDDDQSDYISQRRCKLQQELILSLKDDLSEWIIKTLGPTNISTENFIQALDNGVILCQLSLIIEQKAKRYAEMGKYKAPLPTYKIHCNKNAKSGTWLARDNTANFLKWCKAYGLKDENLFDSEDLVTHHKEMQVIYCLMELARLGARFGLEPPTLISMEEEIDSDSTVANIPPLLSYSASTSPEPVYIFSRMNSMNKSDTVPVEVEQETHASLDEAVAKIAAKYNRQKYVRKISTGVYLVFGKQVFLRLLKGRHLMVRVGGGWDTFENYLVHHDNIPAVSTMTEPKEPKPDVPHTSTLPQRAGRSAIRLLKPTQRSASVSGYNSRSNPQDKIESEIQSVEIINSTPQFVKSGSQTLSHYISSATQSVDQYVSSASQSLNYALHFVNPNVHSLSSEIGSKNSKT</sequence>
<keyword evidence="8" id="KW-1185">Reference proteome</keyword>
<evidence type="ECO:0000313" key="8">
    <source>
        <dbReference type="Proteomes" id="UP001165740"/>
    </source>
</evidence>
<dbReference type="OMA" id="RRACHFR"/>
<dbReference type="SUPFAM" id="SSF143575">
    <property type="entry name" value="GAS2 domain-like"/>
    <property type="match status" value="1"/>
</dbReference>